<sequence>MEDLIPALQRSIGQKITKLHVAFNQPAYIASMFYYAAEMQTGAIPDYYFLVDLFTAMQLPESSSDEAFQKAMIEVFESRGLISPINYNDQQFEALSKRVDDVSRLSDKTQIQSVPTFIVRGKYQVIASAHDSKQELAETIKYLLAKKS</sequence>
<gene>
    <name evidence="1" type="ORF">GCM10007916_19740</name>
</gene>
<dbReference type="Proteomes" id="UP001157353">
    <property type="component" value="Unassembled WGS sequence"/>
</dbReference>
<reference evidence="2" key="1">
    <citation type="journal article" date="2019" name="Int. J. Syst. Evol. Microbiol.">
        <title>The Global Catalogue of Microorganisms (GCM) 10K type strain sequencing project: providing services to taxonomists for standard genome sequencing and annotation.</title>
        <authorList>
            <consortium name="The Broad Institute Genomics Platform"/>
            <consortium name="The Broad Institute Genome Sequencing Center for Infectious Disease"/>
            <person name="Wu L."/>
            <person name="Ma J."/>
        </authorList>
    </citation>
    <scope>NUCLEOTIDE SEQUENCE [LARGE SCALE GENOMIC DNA]</scope>
    <source>
        <strain evidence="2">NBRC 103166</strain>
    </source>
</reference>
<keyword evidence="2" id="KW-1185">Reference proteome</keyword>
<evidence type="ECO:0000313" key="1">
    <source>
        <dbReference type="EMBL" id="GLS90907.1"/>
    </source>
</evidence>
<proteinExistence type="predicted"/>
<dbReference type="EMBL" id="BSPQ01000005">
    <property type="protein sequence ID" value="GLS90907.1"/>
    <property type="molecule type" value="Genomic_DNA"/>
</dbReference>
<protein>
    <recommendedName>
        <fullName evidence="3">DSBA-like thioredoxin domain-containing protein</fullName>
    </recommendedName>
</protein>
<comment type="caution">
    <text evidence="1">The sequence shown here is derived from an EMBL/GenBank/DDBJ whole genome shotgun (WGS) entry which is preliminary data.</text>
</comment>
<evidence type="ECO:0008006" key="3">
    <source>
        <dbReference type="Google" id="ProtNLM"/>
    </source>
</evidence>
<dbReference type="SUPFAM" id="SSF52833">
    <property type="entry name" value="Thioredoxin-like"/>
    <property type="match status" value="1"/>
</dbReference>
<accession>A0ABQ6E0E1</accession>
<dbReference type="Gene3D" id="3.40.30.10">
    <property type="entry name" value="Glutaredoxin"/>
    <property type="match status" value="1"/>
</dbReference>
<organism evidence="1 2">
    <name type="scientific">Psychromonas marina</name>
    <dbReference type="NCBI Taxonomy" id="88364"/>
    <lineage>
        <taxon>Bacteria</taxon>
        <taxon>Pseudomonadati</taxon>
        <taxon>Pseudomonadota</taxon>
        <taxon>Gammaproteobacteria</taxon>
        <taxon>Alteromonadales</taxon>
        <taxon>Psychromonadaceae</taxon>
        <taxon>Psychromonas</taxon>
    </lineage>
</organism>
<dbReference type="InterPro" id="IPR036249">
    <property type="entry name" value="Thioredoxin-like_sf"/>
</dbReference>
<name>A0ABQ6E0E1_9GAMM</name>
<evidence type="ECO:0000313" key="2">
    <source>
        <dbReference type="Proteomes" id="UP001157353"/>
    </source>
</evidence>